<evidence type="ECO:0000313" key="3">
    <source>
        <dbReference type="Proteomes" id="UP000652427"/>
    </source>
</evidence>
<dbReference type="PROSITE" id="PS51257">
    <property type="entry name" value="PROKAR_LIPOPROTEIN"/>
    <property type="match status" value="1"/>
</dbReference>
<dbReference type="EMBL" id="JABWMH010000005">
    <property type="protein sequence ID" value="NVD29370.1"/>
    <property type="molecule type" value="Genomic_DNA"/>
</dbReference>
<feature type="signal peptide" evidence="1">
    <location>
        <begin position="1"/>
        <end position="21"/>
    </location>
</feature>
<keyword evidence="3" id="KW-1185">Reference proteome</keyword>
<keyword evidence="1" id="KW-0732">Signal</keyword>
<sequence length="171" mass="18203">MKKLSASMTIIAVTLSGCAMSEGDFPSLQKRPYEDGAAIAESETLPAVEIALPADVQSDLNAAVARSGAAHSQFQSRLPAVKRRVDAARNAAVSSESWVAAHVELAALEGDRSPSVEALADIDALFRGQLERETVAGESGGTTIIARQRDVVQAQVDRQQTEIDAMMNRLR</sequence>
<gene>
    <name evidence="2" type="ORF">HUO14_15840</name>
</gene>
<dbReference type="Proteomes" id="UP000652427">
    <property type="component" value="Unassembled WGS sequence"/>
</dbReference>
<protein>
    <recommendedName>
        <fullName evidence="4">DUF4398 domain-containing protein</fullName>
    </recommendedName>
</protein>
<evidence type="ECO:0008006" key="4">
    <source>
        <dbReference type="Google" id="ProtNLM"/>
    </source>
</evidence>
<feature type="chain" id="PRO_5047151191" description="DUF4398 domain-containing protein" evidence="1">
    <location>
        <begin position="22"/>
        <end position="171"/>
    </location>
</feature>
<organism evidence="2 3">
    <name type="scientific">Parasphingorhabdus flavimaris</name>
    <dbReference type="NCBI Taxonomy" id="266812"/>
    <lineage>
        <taxon>Bacteria</taxon>
        <taxon>Pseudomonadati</taxon>
        <taxon>Pseudomonadota</taxon>
        <taxon>Alphaproteobacteria</taxon>
        <taxon>Sphingomonadales</taxon>
        <taxon>Sphingomonadaceae</taxon>
        <taxon>Parasphingorhabdus</taxon>
    </lineage>
</organism>
<evidence type="ECO:0000313" key="2">
    <source>
        <dbReference type="EMBL" id="NVD29370.1"/>
    </source>
</evidence>
<comment type="caution">
    <text evidence="2">The sequence shown here is derived from an EMBL/GenBank/DDBJ whole genome shotgun (WGS) entry which is preliminary data.</text>
</comment>
<dbReference type="RefSeq" id="WP_176280803.1">
    <property type="nucleotide sequence ID" value="NZ_JABWMH010000005.1"/>
</dbReference>
<reference evidence="2 3" key="1">
    <citation type="submission" date="2020-06" db="EMBL/GenBank/DDBJ databases">
        <authorList>
            <person name="Kim S.-J."/>
            <person name="Park S.-J."/>
        </authorList>
    </citation>
    <scope>NUCLEOTIDE SEQUENCE [LARGE SCALE GENOMIC DNA]</scope>
    <source>
        <strain evidence="2 3">SW-151</strain>
    </source>
</reference>
<proteinExistence type="predicted"/>
<name>A0ABX2N6M2_9SPHN</name>
<evidence type="ECO:0000256" key="1">
    <source>
        <dbReference type="SAM" id="SignalP"/>
    </source>
</evidence>
<accession>A0ABX2N6M2</accession>